<dbReference type="InterPro" id="IPR007344">
    <property type="entry name" value="GrpB/CoaE"/>
</dbReference>
<organism evidence="1 2">
    <name type="scientific">Dyadobacter psychrotolerans</name>
    <dbReference type="NCBI Taxonomy" id="2541721"/>
    <lineage>
        <taxon>Bacteria</taxon>
        <taxon>Pseudomonadati</taxon>
        <taxon>Bacteroidota</taxon>
        <taxon>Cytophagia</taxon>
        <taxon>Cytophagales</taxon>
        <taxon>Spirosomataceae</taxon>
        <taxon>Dyadobacter</taxon>
    </lineage>
</organism>
<dbReference type="OrthoDB" id="9799092at2"/>
<dbReference type="RefSeq" id="WP_131961577.1">
    <property type="nucleotide sequence ID" value="NZ_SMFL01000014.1"/>
</dbReference>
<dbReference type="EMBL" id="SMFL01000014">
    <property type="protein sequence ID" value="TDE10847.1"/>
    <property type="molecule type" value="Genomic_DNA"/>
</dbReference>
<keyword evidence="2" id="KW-1185">Reference proteome</keyword>
<accession>A0A4R5DCW0</accession>
<dbReference type="Proteomes" id="UP000294850">
    <property type="component" value="Unassembled WGS sequence"/>
</dbReference>
<proteinExistence type="predicted"/>
<dbReference type="PANTHER" id="PTHR34822">
    <property type="entry name" value="GRPB DOMAIN PROTEIN (AFU_ORTHOLOGUE AFUA_1G01530)"/>
    <property type="match status" value="1"/>
</dbReference>
<evidence type="ECO:0000313" key="1">
    <source>
        <dbReference type="EMBL" id="TDE10847.1"/>
    </source>
</evidence>
<reference evidence="1 2" key="1">
    <citation type="submission" date="2019-03" db="EMBL/GenBank/DDBJ databases">
        <title>Dyadobacter AR-3-6 sp. nov., isolated from arctic soil.</title>
        <authorList>
            <person name="Chaudhary D.K."/>
        </authorList>
    </citation>
    <scope>NUCLEOTIDE SEQUENCE [LARGE SCALE GENOMIC DNA]</scope>
    <source>
        <strain evidence="1 2">AR-3-6</strain>
    </source>
</reference>
<comment type="caution">
    <text evidence="1">The sequence shown here is derived from an EMBL/GenBank/DDBJ whole genome shotgun (WGS) entry which is preliminary data.</text>
</comment>
<gene>
    <name evidence="1" type="ORF">E0F88_27640</name>
</gene>
<dbReference type="AlphaFoldDB" id="A0A4R5DCW0"/>
<dbReference type="Gene3D" id="3.30.460.10">
    <property type="entry name" value="Beta Polymerase, domain 2"/>
    <property type="match status" value="1"/>
</dbReference>
<dbReference type="PANTHER" id="PTHR34822:SF1">
    <property type="entry name" value="GRPB FAMILY PROTEIN"/>
    <property type="match status" value="1"/>
</dbReference>
<dbReference type="Pfam" id="PF04229">
    <property type="entry name" value="GrpB"/>
    <property type="match status" value="1"/>
</dbReference>
<protein>
    <submittedName>
        <fullName evidence="1">GrpB family protein</fullName>
    </submittedName>
</protein>
<dbReference type="InterPro" id="IPR043519">
    <property type="entry name" value="NT_sf"/>
</dbReference>
<evidence type="ECO:0000313" key="2">
    <source>
        <dbReference type="Proteomes" id="UP000294850"/>
    </source>
</evidence>
<name>A0A4R5DCW0_9BACT</name>
<sequence>MKIQNQNPMLIEEYKNSWANDFDTLAAVILEALSGLDVRIEHVGSTAVCGLAAKPIIDMDLVYHQHADFEKVKSALISIGYFHNGNQGIADREVFKRNNKAALPAVLDSVGHHLYVCCQDSLELKKHILLRDYLAANKEAKMQYQNLKYQIALEANQDKKIYAHLKENKAKAFIGTVLTAAQKEKGEDQILKTGTEK</sequence>
<dbReference type="SUPFAM" id="SSF81301">
    <property type="entry name" value="Nucleotidyltransferase"/>
    <property type="match status" value="1"/>
</dbReference>